<feature type="transmembrane region" description="Helical" evidence="1">
    <location>
        <begin position="21"/>
        <end position="42"/>
    </location>
</feature>
<dbReference type="AlphaFoldDB" id="A0A5C4MLQ4"/>
<dbReference type="OrthoDB" id="572373at2"/>
<evidence type="ECO:0000313" key="2">
    <source>
        <dbReference type="EMBL" id="TNC43606.1"/>
    </source>
</evidence>
<accession>A0A5C4MLQ4</accession>
<protein>
    <submittedName>
        <fullName evidence="3">DUF4383 domain-containing protein</fullName>
    </submittedName>
</protein>
<dbReference type="EMBL" id="VDFR01000080">
    <property type="protein sequence ID" value="TNC43606.1"/>
    <property type="molecule type" value="Genomic_DNA"/>
</dbReference>
<organism evidence="3 4">
    <name type="scientific">Mumia zhuanghuii</name>
    <dbReference type="NCBI Taxonomy" id="2585211"/>
    <lineage>
        <taxon>Bacteria</taxon>
        <taxon>Bacillati</taxon>
        <taxon>Actinomycetota</taxon>
        <taxon>Actinomycetes</taxon>
        <taxon>Propionibacteriales</taxon>
        <taxon>Nocardioidaceae</taxon>
        <taxon>Mumia</taxon>
    </lineage>
</organism>
<dbReference type="RefSeq" id="WP_139086677.1">
    <property type="nucleotide sequence ID" value="NZ_VDFR01000053.1"/>
</dbReference>
<feature type="transmembrane region" description="Helical" evidence="1">
    <location>
        <begin position="92"/>
        <end position="109"/>
    </location>
</feature>
<keyword evidence="1" id="KW-0812">Transmembrane</keyword>
<evidence type="ECO:0000256" key="1">
    <source>
        <dbReference type="SAM" id="Phobius"/>
    </source>
</evidence>
<feature type="transmembrane region" description="Helical" evidence="1">
    <location>
        <begin position="62"/>
        <end position="85"/>
    </location>
</feature>
<keyword evidence="1" id="KW-1133">Transmembrane helix</keyword>
<dbReference type="Pfam" id="PF14325">
    <property type="entry name" value="DUF4383"/>
    <property type="match status" value="1"/>
</dbReference>
<sequence>MTKDIAAATTPQRKDVQTVRAMGAVVAAVFVLVGILGFVPGVTTDLDTIAWAGHESGAQLFGIFQVSVLHNLLHLAFGVVGLVLARTVVGSLRFLLWGGVAYLGLWAYGVMVDHDHGANVVPTDQADDWLHLGLSIGMIFLAALGRGLLTPRAAARAPGHPTN</sequence>
<evidence type="ECO:0000313" key="3">
    <source>
        <dbReference type="EMBL" id="TNC46680.1"/>
    </source>
</evidence>
<reference evidence="3 4" key="1">
    <citation type="submission" date="2019-05" db="EMBL/GenBank/DDBJ databases">
        <title>Mumia sp. nov., isolated from the intestinal contents of plateau pika (Ochotona curzoniae) in the Qinghai-Tibet plateau of China.</title>
        <authorList>
            <person name="Tian Z."/>
        </authorList>
    </citation>
    <scope>NUCLEOTIDE SEQUENCE [LARGE SCALE GENOMIC DNA]</scope>
    <source>
        <strain evidence="4">527</strain>
        <strain evidence="3">Z527</strain>
    </source>
</reference>
<gene>
    <name evidence="3" type="ORF">FHE65_12135</name>
    <name evidence="2" type="ORF">FHE65_18300</name>
</gene>
<name>A0A5C4MLQ4_9ACTN</name>
<comment type="caution">
    <text evidence="3">The sequence shown here is derived from an EMBL/GenBank/DDBJ whole genome shotgun (WGS) entry which is preliminary data.</text>
</comment>
<dbReference type="Proteomes" id="UP000306740">
    <property type="component" value="Unassembled WGS sequence"/>
</dbReference>
<feature type="transmembrane region" description="Helical" evidence="1">
    <location>
        <begin position="129"/>
        <end position="149"/>
    </location>
</feature>
<dbReference type="EMBL" id="VDFR01000053">
    <property type="protein sequence ID" value="TNC46680.1"/>
    <property type="molecule type" value="Genomic_DNA"/>
</dbReference>
<keyword evidence="1" id="KW-0472">Membrane</keyword>
<evidence type="ECO:0000313" key="4">
    <source>
        <dbReference type="Proteomes" id="UP000306740"/>
    </source>
</evidence>
<proteinExistence type="predicted"/>